<dbReference type="EMBL" id="AGYG01000043">
    <property type="protein sequence ID" value="ENZ30433.1"/>
    <property type="molecule type" value="Genomic_DNA"/>
</dbReference>
<evidence type="ECO:0000313" key="1">
    <source>
        <dbReference type="EMBL" id="ENZ30433.1"/>
    </source>
</evidence>
<accession>R0A1Q7</accession>
<dbReference type="AlphaFoldDB" id="R0A1Q7"/>
<evidence type="ECO:0000313" key="2">
    <source>
        <dbReference type="Proteomes" id="UP000013041"/>
    </source>
</evidence>
<organism evidence="1 2">
    <name type="scientific">Enterocloster bolteae 90B8</name>
    <dbReference type="NCBI Taxonomy" id="997897"/>
    <lineage>
        <taxon>Bacteria</taxon>
        <taxon>Bacillati</taxon>
        <taxon>Bacillota</taxon>
        <taxon>Clostridia</taxon>
        <taxon>Lachnospirales</taxon>
        <taxon>Lachnospiraceae</taxon>
        <taxon>Enterocloster</taxon>
    </lineage>
</organism>
<dbReference type="HOGENOM" id="CLU_2552226_0_0_9"/>
<dbReference type="Proteomes" id="UP000013041">
    <property type="component" value="Unassembled WGS sequence"/>
</dbReference>
<protein>
    <submittedName>
        <fullName evidence="1">Uncharacterized protein</fullName>
    </submittedName>
</protein>
<proteinExistence type="predicted"/>
<gene>
    <name evidence="1" type="ORF">HMPREF1097_06012</name>
</gene>
<comment type="caution">
    <text evidence="1">The sequence shown here is derived from an EMBL/GenBank/DDBJ whole genome shotgun (WGS) entry which is preliminary data.</text>
</comment>
<sequence length="82" mass="9236">MVDLLVNGLETPPLHRSSFGVVFLCLKHYLIYVNTNVSNARMNIPKAIKSLKSKCFISTTPILCRIEASHPATRLFLFFNIA</sequence>
<name>R0A1Q7_9FIRM</name>
<reference evidence="1 2" key="1">
    <citation type="submission" date="2013-01" db="EMBL/GenBank/DDBJ databases">
        <title>The Genome Sequence of Clostridium bolteae 90B8.</title>
        <authorList>
            <consortium name="The Broad Institute Genome Sequencing Platform"/>
            <person name="Earl A."/>
            <person name="Ward D."/>
            <person name="Feldgarden M."/>
            <person name="Gevers D."/>
            <person name="Courvalin P."/>
            <person name="Lambert T."/>
            <person name="Walker B."/>
            <person name="Young S.K."/>
            <person name="Zeng Q."/>
            <person name="Gargeya S."/>
            <person name="Fitzgerald M."/>
            <person name="Haas B."/>
            <person name="Abouelleil A."/>
            <person name="Alvarado L."/>
            <person name="Arachchi H.M."/>
            <person name="Berlin A.M."/>
            <person name="Chapman S.B."/>
            <person name="Dewar J."/>
            <person name="Goldberg J."/>
            <person name="Griggs A."/>
            <person name="Gujja S."/>
            <person name="Hansen M."/>
            <person name="Howarth C."/>
            <person name="Imamovic A."/>
            <person name="Larimer J."/>
            <person name="McCowan C."/>
            <person name="Murphy C."/>
            <person name="Neiman D."/>
            <person name="Pearson M."/>
            <person name="Priest M."/>
            <person name="Roberts A."/>
            <person name="Saif S."/>
            <person name="Shea T."/>
            <person name="Sisk P."/>
            <person name="Sykes S."/>
            <person name="Wortman J."/>
            <person name="Nusbaum C."/>
            <person name="Birren B."/>
        </authorList>
    </citation>
    <scope>NUCLEOTIDE SEQUENCE [LARGE SCALE GENOMIC DNA]</scope>
    <source>
        <strain evidence="1 2">90B8</strain>
    </source>
</reference>